<organism evidence="3 4">
    <name type="scientific">Diplodia seriata</name>
    <dbReference type="NCBI Taxonomy" id="420778"/>
    <lineage>
        <taxon>Eukaryota</taxon>
        <taxon>Fungi</taxon>
        <taxon>Dikarya</taxon>
        <taxon>Ascomycota</taxon>
        <taxon>Pezizomycotina</taxon>
        <taxon>Dothideomycetes</taxon>
        <taxon>Dothideomycetes incertae sedis</taxon>
        <taxon>Botryosphaeriales</taxon>
        <taxon>Botryosphaeriaceae</taxon>
        <taxon>Diplodia</taxon>
    </lineage>
</organism>
<dbReference type="InterPro" id="IPR005066">
    <property type="entry name" value="MoCF_OxRdtse_dimer"/>
</dbReference>
<feature type="domain" description="Moybdenum cofactor oxidoreductase dimerisation" evidence="2">
    <location>
        <begin position="245"/>
        <end position="366"/>
    </location>
</feature>
<evidence type="ECO:0000259" key="2">
    <source>
        <dbReference type="Pfam" id="PF03404"/>
    </source>
</evidence>
<dbReference type="Pfam" id="PF00174">
    <property type="entry name" value="Oxidored_molyb"/>
    <property type="match status" value="2"/>
</dbReference>
<dbReference type="InterPro" id="IPR000572">
    <property type="entry name" value="OxRdtase_Mopterin-bd_dom"/>
</dbReference>
<dbReference type="AlphaFoldDB" id="A0A1S8B536"/>
<protein>
    <submittedName>
        <fullName evidence="3">Putative sulfite oxidase, mitochondrial</fullName>
    </submittedName>
</protein>
<dbReference type="PANTHER" id="PTHR19372:SF7">
    <property type="entry name" value="SULFITE OXIDASE, MITOCHONDRIAL"/>
    <property type="match status" value="1"/>
</dbReference>
<dbReference type="SUPFAM" id="SSF56524">
    <property type="entry name" value="Oxidoreductase molybdopterin-binding domain"/>
    <property type="match status" value="2"/>
</dbReference>
<dbReference type="Gene3D" id="2.60.40.650">
    <property type="match status" value="1"/>
</dbReference>
<proteinExistence type="predicted"/>
<feature type="non-terminal residue" evidence="3">
    <location>
        <position position="1"/>
    </location>
</feature>
<dbReference type="GO" id="GO:0008482">
    <property type="term" value="F:sulfite oxidase activity"/>
    <property type="evidence" value="ECO:0007669"/>
    <property type="project" value="TreeGrafter"/>
</dbReference>
<name>A0A1S8B536_9PEZI</name>
<gene>
    <name evidence="3" type="ORF">BK809_0006806</name>
</gene>
<dbReference type="InterPro" id="IPR036374">
    <property type="entry name" value="OxRdtase_Mopterin-bd_sf"/>
</dbReference>
<dbReference type="GO" id="GO:0006790">
    <property type="term" value="P:sulfur compound metabolic process"/>
    <property type="evidence" value="ECO:0007669"/>
    <property type="project" value="TreeGrafter"/>
</dbReference>
<dbReference type="Pfam" id="PF03404">
    <property type="entry name" value="Mo-co_dimer"/>
    <property type="match status" value="1"/>
</dbReference>
<dbReference type="GO" id="GO:0020037">
    <property type="term" value="F:heme binding"/>
    <property type="evidence" value="ECO:0007669"/>
    <property type="project" value="TreeGrafter"/>
</dbReference>
<evidence type="ECO:0000313" key="4">
    <source>
        <dbReference type="Proteomes" id="UP000190776"/>
    </source>
</evidence>
<accession>A0A1S8B536</accession>
<feature type="domain" description="Oxidoreductase molybdopterin-binding" evidence="1">
    <location>
        <begin position="133"/>
        <end position="218"/>
    </location>
</feature>
<dbReference type="SUPFAM" id="SSF81296">
    <property type="entry name" value="E set domains"/>
    <property type="match status" value="1"/>
</dbReference>
<dbReference type="OrthoDB" id="10051395at2759"/>
<dbReference type="InterPro" id="IPR014756">
    <property type="entry name" value="Ig_E-set"/>
</dbReference>
<evidence type="ECO:0000259" key="1">
    <source>
        <dbReference type="Pfam" id="PF00174"/>
    </source>
</evidence>
<dbReference type="Gene3D" id="3.90.420.10">
    <property type="entry name" value="Oxidoreductase, molybdopterin-binding domain"/>
    <property type="match status" value="1"/>
</dbReference>
<dbReference type="PANTHER" id="PTHR19372">
    <property type="entry name" value="SULFITE REDUCTASE"/>
    <property type="match status" value="1"/>
</dbReference>
<dbReference type="STRING" id="420778.A0A1S8B536"/>
<dbReference type="EMBL" id="MSZU01000114">
    <property type="protein sequence ID" value="OMP82496.1"/>
    <property type="molecule type" value="Genomic_DNA"/>
</dbReference>
<sequence>PLTLTPADLRTRFPQHEVVAALQCAGNRRRAMRTRLPRRGEIKGVDWGDGAAACCVWRGPRLRDVLVAAGVGVGSCADRSGGGGCNSASGGSAVLERVDSVVDGGVAGGDEGGGNCGGGDGRVGGGGGGGGVDGALHVEFACHATACQEASWYGASIPLARAMSVEDEVVVAVEMNGRPLTAAHGAPVRIVVPGVVGARSVKWVDTITVQPFESRNHYQQRDYKILPQFCIDDATAEKWWSRTPALMDMPVNSVVGIPQSGCRVTPSAVDGTIEVRGYALPGGKDGPVRRVEVSGDEGRTWTAAEILEPPEEMGRLASRWAWSLWRARVKVEKGVKRCVWSRATDGRDTQPRFPEWNWRGLAYNGYGEAVDLLVE</sequence>
<dbReference type="GO" id="GO:0043546">
    <property type="term" value="F:molybdopterin cofactor binding"/>
    <property type="evidence" value="ECO:0007669"/>
    <property type="project" value="TreeGrafter"/>
</dbReference>
<dbReference type="Proteomes" id="UP000190776">
    <property type="component" value="Unassembled WGS sequence"/>
</dbReference>
<evidence type="ECO:0000313" key="3">
    <source>
        <dbReference type="EMBL" id="OMP82496.1"/>
    </source>
</evidence>
<dbReference type="GO" id="GO:0030151">
    <property type="term" value="F:molybdenum ion binding"/>
    <property type="evidence" value="ECO:0007669"/>
    <property type="project" value="InterPro"/>
</dbReference>
<feature type="domain" description="Oxidoreductase molybdopterin-binding" evidence="1">
    <location>
        <begin position="1"/>
        <end position="72"/>
    </location>
</feature>
<comment type="caution">
    <text evidence="3">The sequence shown here is derived from an EMBL/GenBank/DDBJ whole genome shotgun (WGS) entry which is preliminary data.</text>
</comment>
<reference evidence="3 4" key="1">
    <citation type="submission" date="2017-01" db="EMBL/GenBank/DDBJ databases">
        <title>Draft genome sequence of Diplodia seriata F98.1, a fungal species involved in grapevine trunk diseases.</title>
        <authorList>
            <person name="Robert-Siegwald G."/>
            <person name="Vallet J."/>
            <person name="Abou-Mansour E."/>
            <person name="Xu J."/>
            <person name="Rey P."/>
            <person name="Bertsch C."/>
            <person name="Rego C."/>
            <person name="Larignon P."/>
            <person name="Fontaine F."/>
            <person name="Lebrun M.-H."/>
        </authorList>
    </citation>
    <scope>NUCLEOTIDE SEQUENCE [LARGE SCALE GENOMIC DNA]</scope>
    <source>
        <strain evidence="3 4">F98.1</strain>
    </source>
</reference>
<dbReference type="GO" id="GO:0005739">
    <property type="term" value="C:mitochondrion"/>
    <property type="evidence" value="ECO:0007669"/>
    <property type="project" value="TreeGrafter"/>
</dbReference>